<gene>
    <name evidence="3" type="ORF">H9830_10685</name>
</gene>
<evidence type="ECO:0000313" key="3">
    <source>
        <dbReference type="EMBL" id="HIY66728.1"/>
    </source>
</evidence>
<proteinExistence type="predicted"/>
<feature type="region of interest" description="Disordered" evidence="1">
    <location>
        <begin position="143"/>
        <end position="167"/>
    </location>
</feature>
<feature type="region of interest" description="Disordered" evidence="1">
    <location>
        <begin position="1"/>
        <end position="37"/>
    </location>
</feature>
<comment type="caution">
    <text evidence="3">The sequence shown here is derived from an EMBL/GenBank/DDBJ whole genome shotgun (WGS) entry which is preliminary data.</text>
</comment>
<feature type="transmembrane region" description="Helical" evidence="2">
    <location>
        <begin position="45"/>
        <end position="67"/>
    </location>
</feature>
<organism evidence="3 4">
    <name type="scientific">Candidatus Agrococcus pullicola</name>
    <dbReference type="NCBI Taxonomy" id="2838429"/>
    <lineage>
        <taxon>Bacteria</taxon>
        <taxon>Bacillati</taxon>
        <taxon>Actinomycetota</taxon>
        <taxon>Actinomycetes</taxon>
        <taxon>Micrococcales</taxon>
        <taxon>Microbacteriaceae</taxon>
        <taxon>Agrococcus</taxon>
    </lineage>
</organism>
<keyword evidence="2" id="KW-1133">Transmembrane helix</keyword>
<evidence type="ECO:0000256" key="1">
    <source>
        <dbReference type="SAM" id="MobiDB-lite"/>
    </source>
</evidence>
<reference evidence="3" key="2">
    <citation type="submission" date="2021-04" db="EMBL/GenBank/DDBJ databases">
        <authorList>
            <person name="Gilroy R."/>
        </authorList>
    </citation>
    <scope>NUCLEOTIDE SEQUENCE</scope>
    <source>
        <strain evidence="3">ChiGjej1B1-98</strain>
    </source>
</reference>
<dbReference type="AlphaFoldDB" id="A0A9D1YVY3"/>
<feature type="compositionally biased region" description="Basic and acidic residues" evidence="1">
    <location>
        <begin position="9"/>
        <end position="36"/>
    </location>
</feature>
<protein>
    <recommendedName>
        <fullName evidence="5">Membrane fusion protein biotin-lipoyl like domain-containing protein</fullName>
    </recommendedName>
</protein>
<keyword evidence="2" id="KW-0472">Membrane</keyword>
<keyword evidence="2" id="KW-0812">Transmembrane</keyword>
<dbReference type="EMBL" id="DXDC01000321">
    <property type="protein sequence ID" value="HIY66728.1"/>
    <property type="molecule type" value="Genomic_DNA"/>
</dbReference>
<accession>A0A9D1YVY3</accession>
<evidence type="ECO:0008006" key="5">
    <source>
        <dbReference type="Google" id="ProtNLM"/>
    </source>
</evidence>
<dbReference type="Proteomes" id="UP000824005">
    <property type="component" value="Unassembled WGS sequence"/>
</dbReference>
<dbReference type="InterPro" id="IPR011053">
    <property type="entry name" value="Single_hybrid_motif"/>
</dbReference>
<sequence>MQHANPTDKQQRKAEREQARLERTDRKERQRAEHAARGPSRWRTIVLPVLRLAVFAVIAIALVKFAFFPENAPATSEGLTPDGQLFDPVVVVETGDIVNDIVLDGTIVRDPSQTVLATVQGEIGTVFVAEGDTVSRGDPVYQIRTRHEPEPVMPTEENPDPPQPAPY</sequence>
<name>A0A9D1YVY3_9MICO</name>
<dbReference type="SUPFAM" id="SSF51230">
    <property type="entry name" value="Single hybrid motif"/>
    <property type="match status" value="1"/>
</dbReference>
<evidence type="ECO:0000313" key="4">
    <source>
        <dbReference type="Proteomes" id="UP000824005"/>
    </source>
</evidence>
<evidence type="ECO:0000256" key="2">
    <source>
        <dbReference type="SAM" id="Phobius"/>
    </source>
</evidence>
<reference evidence="3" key="1">
    <citation type="journal article" date="2021" name="PeerJ">
        <title>Extensive microbial diversity within the chicken gut microbiome revealed by metagenomics and culture.</title>
        <authorList>
            <person name="Gilroy R."/>
            <person name="Ravi A."/>
            <person name="Getino M."/>
            <person name="Pursley I."/>
            <person name="Horton D.L."/>
            <person name="Alikhan N.F."/>
            <person name="Baker D."/>
            <person name="Gharbi K."/>
            <person name="Hall N."/>
            <person name="Watson M."/>
            <person name="Adriaenssens E.M."/>
            <person name="Foster-Nyarko E."/>
            <person name="Jarju S."/>
            <person name="Secka A."/>
            <person name="Antonio M."/>
            <person name="Oren A."/>
            <person name="Chaudhuri R.R."/>
            <person name="La Ragione R."/>
            <person name="Hildebrand F."/>
            <person name="Pallen M.J."/>
        </authorList>
    </citation>
    <scope>NUCLEOTIDE SEQUENCE</scope>
    <source>
        <strain evidence="3">ChiGjej1B1-98</strain>
    </source>
</reference>